<evidence type="ECO:0000313" key="1">
    <source>
        <dbReference type="EMBL" id="KAL3529368.1"/>
    </source>
</evidence>
<comment type="caution">
    <text evidence="1">The sequence shown here is derived from an EMBL/GenBank/DDBJ whole genome shotgun (WGS) entry which is preliminary data.</text>
</comment>
<sequence length="90" mass="10063">MCLRTVSRTGATCKNGVENKVVRKVMVWLTSEIGLMDAKARKVVLRKRWLVQGRELGSELLGDCSIGLLEQAILAASFRKVLLMLGWECK</sequence>
<keyword evidence="2" id="KW-1185">Reference proteome</keyword>
<dbReference type="EMBL" id="JBJUIK010000004">
    <property type="protein sequence ID" value="KAL3529368.1"/>
    <property type="molecule type" value="Genomic_DNA"/>
</dbReference>
<reference evidence="1 2" key="1">
    <citation type="submission" date="2024-11" db="EMBL/GenBank/DDBJ databases">
        <title>A near-complete genome assembly of Cinchona calisaya.</title>
        <authorList>
            <person name="Lian D.C."/>
            <person name="Zhao X.W."/>
            <person name="Wei L."/>
        </authorList>
    </citation>
    <scope>NUCLEOTIDE SEQUENCE [LARGE SCALE GENOMIC DNA]</scope>
    <source>
        <tissue evidence="1">Nenye</tissue>
    </source>
</reference>
<proteinExistence type="predicted"/>
<protein>
    <submittedName>
        <fullName evidence="1">Uncharacterized protein</fullName>
    </submittedName>
</protein>
<name>A0ABD3AHL5_9GENT</name>
<gene>
    <name evidence="1" type="ORF">ACH5RR_008690</name>
</gene>
<evidence type="ECO:0000313" key="2">
    <source>
        <dbReference type="Proteomes" id="UP001630127"/>
    </source>
</evidence>
<dbReference type="AlphaFoldDB" id="A0ABD3AHL5"/>
<accession>A0ABD3AHL5</accession>
<organism evidence="1 2">
    <name type="scientific">Cinchona calisaya</name>
    <dbReference type="NCBI Taxonomy" id="153742"/>
    <lineage>
        <taxon>Eukaryota</taxon>
        <taxon>Viridiplantae</taxon>
        <taxon>Streptophyta</taxon>
        <taxon>Embryophyta</taxon>
        <taxon>Tracheophyta</taxon>
        <taxon>Spermatophyta</taxon>
        <taxon>Magnoliopsida</taxon>
        <taxon>eudicotyledons</taxon>
        <taxon>Gunneridae</taxon>
        <taxon>Pentapetalae</taxon>
        <taxon>asterids</taxon>
        <taxon>lamiids</taxon>
        <taxon>Gentianales</taxon>
        <taxon>Rubiaceae</taxon>
        <taxon>Cinchonoideae</taxon>
        <taxon>Cinchoneae</taxon>
        <taxon>Cinchona</taxon>
    </lineage>
</organism>
<dbReference type="Proteomes" id="UP001630127">
    <property type="component" value="Unassembled WGS sequence"/>
</dbReference>